<dbReference type="AlphaFoldDB" id="A0A2T7Q006"/>
<feature type="domain" description="RING-type" evidence="5">
    <location>
        <begin position="213"/>
        <end position="247"/>
    </location>
</feature>
<name>A0A2T7Q006_POMCA</name>
<feature type="region of interest" description="Disordered" evidence="4">
    <location>
        <begin position="107"/>
        <end position="182"/>
    </location>
</feature>
<dbReference type="PROSITE" id="PS50089">
    <property type="entry name" value="ZF_RING_2"/>
    <property type="match status" value="1"/>
</dbReference>
<dbReference type="GO" id="GO:0008270">
    <property type="term" value="F:zinc ion binding"/>
    <property type="evidence" value="ECO:0007669"/>
    <property type="project" value="UniProtKB-KW"/>
</dbReference>
<dbReference type="InterPro" id="IPR001841">
    <property type="entry name" value="Znf_RING"/>
</dbReference>
<dbReference type="EMBL" id="PZQS01000001">
    <property type="protein sequence ID" value="PVD39002.1"/>
    <property type="molecule type" value="Genomic_DNA"/>
</dbReference>
<keyword evidence="1 3" id="KW-0863">Zinc-finger</keyword>
<dbReference type="Proteomes" id="UP000245119">
    <property type="component" value="Linkage Group LG1"/>
</dbReference>
<dbReference type="STRING" id="400727.A0A2T7Q006"/>
<evidence type="ECO:0000313" key="7">
    <source>
        <dbReference type="Proteomes" id="UP000245119"/>
    </source>
</evidence>
<evidence type="ECO:0000259" key="5">
    <source>
        <dbReference type="PROSITE" id="PS50089"/>
    </source>
</evidence>
<evidence type="ECO:0000313" key="6">
    <source>
        <dbReference type="EMBL" id="PVD39002.1"/>
    </source>
</evidence>
<evidence type="ECO:0000256" key="3">
    <source>
        <dbReference type="PROSITE-ProRule" id="PRU00175"/>
    </source>
</evidence>
<organism evidence="6 7">
    <name type="scientific">Pomacea canaliculata</name>
    <name type="common">Golden apple snail</name>
    <dbReference type="NCBI Taxonomy" id="400727"/>
    <lineage>
        <taxon>Eukaryota</taxon>
        <taxon>Metazoa</taxon>
        <taxon>Spiralia</taxon>
        <taxon>Lophotrochozoa</taxon>
        <taxon>Mollusca</taxon>
        <taxon>Gastropoda</taxon>
        <taxon>Caenogastropoda</taxon>
        <taxon>Architaenioglossa</taxon>
        <taxon>Ampullarioidea</taxon>
        <taxon>Ampullariidae</taxon>
        <taxon>Pomacea</taxon>
    </lineage>
</organism>
<feature type="compositionally biased region" description="Low complexity" evidence="4">
    <location>
        <begin position="129"/>
        <end position="149"/>
    </location>
</feature>
<evidence type="ECO:0000256" key="1">
    <source>
        <dbReference type="ARBA" id="ARBA00022771"/>
    </source>
</evidence>
<dbReference type="SUPFAM" id="SSF57850">
    <property type="entry name" value="RING/U-box"/>
    <property type="match status" value="1"/>
</dbReference>
<keyword evidence="7" id="KW-1185">Reference proteome</keyword>
<proteinExistence type="predicted"/>
<dbReference type="SMART" id="SM00184">
    <property type="entry name" value="RING"/>
    <property type="match status" value="1"/>
</dbReference>
<keyword evidence="1 3" id="KW-0479">Metal-binding</keyword>
<gene>
    <name evidence="6" type="ORF">C0Q70_01627</name>
</gene>
<feature type="compositionally biased region" description="Polar residues" evidence="4">
    <location>
        <begin position="111"/>
        <end position="121"/>
    </location>
</feature>
<protein>
    <recommendedName>
        <fullName evidence="5">RING-type domain-containing protein</fullName>
    </recommendedName>
</protein>
<reference evidence="6 7" key="1">
    <citation type="submission" date="2018-04" db="EMBL/GenBank/DDBJ databases">
        <title>The genome of golden apple snail Pomacea canaliculata provides insight into stress tolerance and invasive adaptation.</title>
        <authorList>
            <person name="Liu C."/>
            <person name="Liu B."/>
            <person name="Ren Y."/>
            <person name="Zhang Y."/>
            <person name="Wang H."/>
            <person name="Li S."/>
            <person name="Jiang F."/>
            <person name="Yin L."/>
            <person name="Zhang G."/>
            <person name="Qian W."/>
            <person name="Fan W."/>
        </authorList>
    </citation>
    <scope>NUCLEOTIDE SEQUENCE [LARGE SCALE GENOMIC DNA]</scope>
    <source>
        <strain evidence="6">SZHN2017</strain>
        <tissue evidence="6">Muscle</tissue>
    </source>
</reference>
<evidence type="ECO:0000256" key="2">
    <source>
        <dbReference type="ARBA" id="ARBA00022833"/>
    </source>
</evidence>
<comment type="caution">
    <text evidence="6">The sequence shown here is derived from an EMBL/GenBank/DDBJ whole genome shotgun (WGS) entry which is preliminary data.</text>
</comment>
<accession>A0A2T7Q006</accession>
<keyword evidence="2" id="KW-0862">Zinc</keyword>
<evidence type="ECO:0000256" key="4">
    <source>
        <dbReference type="SAM" id="MobiDB-lite"/>
    </source>
</evidence>
<dbReference type="InterPro" id="IPR013083">
    <property type="entry name" value="Znf_RING/FYVE/PHD"/>
</dbReference>
<sequence length="260" mass="27545">METLDRSFVLNLPAVQAVLQLESTLQESRVLNAVAKVLKSLAQPTHQDSRPPAPPAAAAAECFITSGVNAWAAQNLRAKAILEELEVLGEEDSETVGFAFVDAGTKRDSGDTFSGPGSTSAARKDPQADVVSEDSASTVSSSSSSTVASKCGNADICVDGEEIGPRGTNPVGQNTKNRDFTDHGDRKAEALLLRKRMEAARRENERLKARQICRVCKERPVELTLLPCGHFLLCATCGSTLSSCPACATTILADVKTIVS</sequence>
<dbReference type="Pfam" id="PF13920">
    <property type="entry name" value="zf-C3HC4_3"/>
    <property type="match status" value="1"/>
</dbReference>
<dbReference type="Gene3D" id="3.30.40.10">
    <property type="entry name" value="Zinc/RING finger domain, C3HC4 (zinc finger)"/>
    <property type="match status" value="1"/>
</dbReference>
<dbReference type="OrthoDB" id="10251804at2759"/>